<name>A0A4R6VCZ2_9PAST</name>
<evidence type="ECO:0000313" key="3">
    <source>
        <dbReference type="EMBL" id="TDQ58115.1"/>
    </source>
</evidence>
<evidence type="ECO:0000313" key="4">
    <source>
        <dbReference type="Proteomes" id="UP000295657"/>
    </source>
</evidence>
<feature type="coiled-coil region" evidence="1">
    <location>
        <begin position="44"/>
        <end position="78"/>
    </location>
</feature>
<sequence length="173" mass="20079">MNTAINLLPWRQQRQRRQSRDLLIKLTIICLFALFLGILVNAQSRRTESELQLLQQSLKQETQRLQELQNQIVALNRPALQSEPLYPIPPRRAAELLNIVAALPLSEGELSELELNASRLLMSGTAESQHEFELVQDYLQKIALFRHVELAQFILHPNGETYFQFHLPYEPEQ</sequence>
<keyword evidence="2" id="KW-1133">Transmembrane helix</keyword>
<protein>
    <recommendedName>
        <fullName evidence="5">Tfp pilus assembly protein PilN</fullName>
    </recommendedName>
</protein>
<proteinExistence type="predicted"/>
<evidence type="ECO:0000256" key="1">
    <source>
        <dbReference type="SAM" id="Coils"/>
    </source>
</evidence>
<reference evidence="3 4" key="1">
    <citation type="submission" date="2019-03" db="EMBL/GenBank/DDBJ databases">
        <title>Genomic Encyclopedia of Type Strains, Phase IV (KMG-IV): sequencing the most valuable type-strain genomes for metagenomic binning, comparative biology and taxonomic classification.</title>
        <authorList>
            <person name="Goeker M."/>
        </authorList>
    </citation>
    <scope>NUCLEOTIDE SEQUENCE [LARGE SCALE GENOMIC DNA]</scope>
    <source>
        <strain evidence="3 4">DSM 28403</strain>
    </source>
</reference>
<dbReference type="PIRSF" id="PIRSF020785">
    <property type="entry name" value="Competence_ComB"/>
    <property type="match status" value="1"/>
</dbReference>
<accession>A0A4R6VCZ2</accession>
<comment type="caution">
    <text evidence="3">The sequence shown here is derived from an EMBL/GenBank/DDBJ whole genome shotgun (WGS) entry which is preliminary data.</text>
</comment>
<feature type="transmembrane region" description="Helical" evidence="2">
    <location>
        <begin position="22"/>
        <end position="42"/>
    </location>
</feature>
<evidence type="ECO:0000256" key="2">
    <source>
        <dbReference type="SAM" id="Phobius"/>
    </source>
</evidence>
<organism evidence="3 4">
    <name type="scientific">Mesocricetibacter intestinalis</name>
    <dbReference type="NCBI Taxonomy" id="1521930"/>
    <lineage>
        <taxon>Bacteria</taxon>
        <taxon>Pseudomonadati</taxon>
        <taxon>Pseudomonadota</taxon>
        <taxon>Gammaproteobacteria</taxon>
        <taxon>Pasteurellales</taxon>
        <taxon>Pasteurellaceae</taxon>
        <taxon>Mesocricetibacter</taxon>
    </lineage>
</organism>
<keyword evidence="4" id="KW-1185">Reference proteome</keyword>
<keyword evidence="1" id="KW-0175">Coiled coil</keyword>
<dbReference type="AlphaFoldDB" id="A0A4R6VCZ2"/>
<dbReference type="RefSeq" id="WP_133544427.1">
    <property type="nucleotide sequence ID" value="NZ_SNYQ01000003.1"/>
</dbReference>
<gene>
    <name evidence="3" type="ORF">EDC45_1188</name>
</gene>
<dbReference type="EMBL" id="SNYQ01000003">
    <property type="protein sequence ID" value="TDQ58115.1"/>
    <property type="molecule type" value="Genomic_DNA"/>
</dbReference>
<dbReference type="Proteomes" id="UP000295657">
    <property type="component" value="Unassembled WGS sequence"/>
</dbReference>
<keyword evidence="2" id="KW-0812">Transmembrane</keyword>
<keyword evidence="2" id="KW-0472">Membrane</keyword>
<evidence type="ECO:0008006" key="5">
    <source>
        <dbReference type="Google" id="ProtNLM"/>
    </source>
</evidence>
<dbReference type="InterPro" id="IPR016778">
    <property type="entry name" value="Competence_ComB"/>
</dbReference>